<sequence length="81" mass="8511">MSESERILSPNEQVQSTANGPPLVTRSLKQYFFLRELRELPAGLTVTSPVVPSPWNTSKSGGSPAKGIAVPPGGCSCSVPD</sequence>
<gene>
    <name evidence="2" type="ORF">JTE90_022436</name>
</gene>
<dbReference type="Proteomes" id="UP000827092">
    <property type="component" value="Unassembled WGS sequence"/>
</dbReference>
<comment type="caution">
    <text evidence="2">The sequence shown here is derived from an EMBL/GenBank/DDBJ whole genome shotgun (WGS) entry which is preliminary data.</text>
</comment>
<proteinExistence type="predicted"/>
<accession>A0AAV6TRB1</accession>
<feature type="region of interest" description="Disordered" evidence="1">
    <location>
        <begin position="51"/>
        <end position="81"/>
    </location>
</feature>
<evidence type="ECO:0000256" key="1">
    <source>
        <dbReference type="SAM" id="MobiDB-lite"/>
    </source>
</evidence>
<organism evidence="2 3">
    <name type="scientific">Oedothorax gibbosus</name>
    <dbReference type="NCBI Taxonomy" id="931172"/>
    <lineage>
        <taxon>Eukaryota</taxon>
        <taxon>Metazoa</taxon>
        <taxon>Ecdysozoa</taxon>
        <taxon>Arthropoda</taxon>
        <taxon>Chelicerata</taxon>
        <taxon>Arachnida</taxon>
        <taxon>Araneae</taxon>
        <taxon>Araneomorphae</taxon>
        <taxon>Entelegynae</taxon>
        <taxon>Araneoidea</taxon>
        <taxon>Linyphiidae</taxon>
        <taxon>Erigoninae</taxon>
        <taxon>Oedothorax</taxon>
    </lineage>
</organism>
<feature type="compositionally biased region" description="Polar residues" evidence="1">
    <location>
        <begin position="10"/>
        <end position="19"/>
    </location>
</feature>
<evidence type="ECO:0000313" key="2">
    <source>
        <dbReference type="EMBL" id="KAG8174570.1"/>
    </source>
</evidence>
<keyword evidence="3" id="KW-1185">Reference proteome</keyword>
<reference evidence="2 3" key="1">
    <citation type="journal article" date="2022" name="Nat. Ecol. Evol.">
        <title>A masculinizing supergene underlies an exaggerated male reproductive morph in a spider.</title>
        <authorList>
            <person name="Hendrickx F."/>
            <person name="De Corte Z."/>
            <person name="Sonet G."/>
            <person name="Van Belleghem S.M."/>
            <person name="Kostlbacher S."/>
            <person name="Vangestel C."/>
        </authorList>
    </citation>
    <scope>NUCLEOTIDE SEQUENCE [LARGE SCALE GENOMIC DNA]</scope>
    <source>
        <strain evidence="2">W744_W776</strain>
    </source>
</reference>
<protein>
    <submittedName>
        <fullName evidence="2">Uncharacterized protein</fullName>
    </submittedName>
</protein>
<feature type="region of interest" description="Disordered" evidence="1">
    <location>
        <begin position="1"/>
        <end position="22"/>
    </location>
</feature>
<dbReference type="AlphaFoldDB" id="A0AAV6TRB1"/>
<name>A0AAV6TRB1_9ARAC</name>
<feature type="compositionally biased region" description="Polar residues" evidence="1">
    <location>
        <begin position="51"/>
        <end position="61"/>
    </location>
</feature>
<evidence type="ECO:0000313" key="3">
    <source>
        <dbReference type="Proteomes" id="UP000827092"/>
    </source>
</evidence>
<dbReference type="EMBL" id="JAFNEN010001188">
    <property type="protein sequence ID" value="KAG8174570.1"/>
    <property type="molecule type" value="Genomic_DNA"/>
</dbReference>